<accession>A0A7C9DD00</accession>
<evidence type="ECO:0000313" key="3">
    <source>
        <dbReference type="EMBL" id="MBA4639522.1"/>
    </source>
</evidence>
<keyword evidence="2" id="KW-0732">Signal</keyword>
<organism evidence="3">
    <name type="scientific">Opuntia streptacantha</name>
    <name type="common">Prickly pear cactus</name>
    <name type="synonym">Opuntia cardona</name>
    <dbReference type="NCBI Taxonomy" id="393608"/>
    <lineage>
        <taxon>Eukaryota</taxon>
        <taxon>Viridiplantae</taxon>
        <taxon>Streptophyta</taxon>
        <taxon>Embryophyta</taxon>
        <taxon>Tracheophyta</taxon>
        <taxon>Spermatophyta</taxon>
        <taxon>Magnoliopsida</taxon>
        <taxon>eudicotyledons</taxon>
        <taxon>Gunneridae</taxon>
        <taxon>Pentapetalae</taxon>
        <taxon>Caryophyllales</taxon>
        <taxon>Cactineae</taxon>
        <taxon>Cactaceae</taxon>
        <taxon>Opuntioideae</taxon>
        <taxon>Opuntia</taxon>
    </lineage>
</organism>
<feature type="chain" id="PRO_5028410574" evidence="2">
    <location>
        <begin position="24"/>
        <end position="141"/>
    </location>
</feature>
<evidence type="ECO:0000256" key="2">
    <source>
        <dbReference type="SAM" id="SignalP"/>
    </source>
</evidence>
<name>A0A7C9DD00_OPUST</name>
<feature type="region of interest" description="Disordered" evidence="1">
    <location>
        <begin position="103"/>
        <end position="141"/>
    </location>
</feature>
<evidence type="ECO:0000256" key="1">
    <source>
        <dbReference type="SAM" id="MobiDB-lite"/>
    </source>
</evidence>
<dbReference type="EMBL" id="GISG01114181">
    <property type="protein sequence ID" value="MBA4639522.1"/>
    <property type="molecule type" value="Transcribed_RNA"/>
</dbReference>
<feature type="compositionally biased region" description="Low complexity" evidence="1">
    <location>
        <begin position="110"/>
        <end position="124"/>
    </location>
</feature>
<feature type="signal peptide" evidence="2">
    <location>
        <begin position="1"/>
        <end position="23"/>
    </location>
</feature>
<dbReference type="AlphaFoldDB" id="A0A7C9DD00"/>
<reference evidence="3" key="2">
    <citation type="submission" date="2020-07" db="EMBL/GenBank/DDBJ databases">
        <authorList>
            <person name="Vera ALvarez R."/>
            <person name="Arias-Moreno D.M."/>
            <person name="Jimenez-Jacinto V."/>
            <person name="Jimenez-Bremont J.F."/>
            <person name="Swaminathan K."/>
            <person name="Moose S.P."/>
            <person name="Guerrero-Gonzalez M.L."/>
            <person name="Marino-Ramirez L."/>
            <person name="Landsman D."/>
            <person name="Rodriguez-Kessler M."/>
            <person name="Delgado-Sanchez P."/>
        </authorList>
    </citation>
    <scope>NUCLEOTIDE SEQUENCE</scope>
    <source>
        <tissue evidence="3">Cladode</tissue>
    </source>
</reference>
<protein>
    <submittedName>
        <fullName evidence="3">Uncharacterized protein</fullName>
    </submittedName>
</protein>
<reference evidence="3" key="1">
    <citation type="journal article" date="2013" name="J. Plant Res.">
        <title>Effect of fungi and light on seed germination of three Opuntia species from semiarid lands of central Mexico.</title>
        <authorList>
            <person name="Delgado-Sanchez P."/>
            <person name="Jimenez-Bremont J.F."/>
            <person name="Guerrero-Gonzalez Mde L."/>
            <person name="Flores J."/>
        </authorList>
    </citation>
    <scope>NUCLEOTIDE SEQUENCE</scope>
    <source>
        <tissue evidence="3">Cladode</tissue>
    </source>
</reference>
<proteinExistence type="predicted"/>
<sequence length="141" mass="15554">MNEEFHLLFFLMLLQMSSRNIVSQNTMTLMLPTTTRQKLLIKKGGACFTVAPTSCTEQSQTKATSGYAQGIHIKELESTTKSIPQTIRAQISRNESNTVIMIPTPQITRSPTVSKSSSSEPSSKGKAQAEATFSSEKRPRK</sequence>